<dbReference type="Proteomes" id="UP000826271">
    <property type="component" value="Unassembled WGS sequence"/>
</dbReference>
<proteinExistence type="predicted"/>
<organism evidence="2 3">
    <name type="scientific">Buddleja alternifolia</name>
    <dbReference type="NCBI Taxonomy" id="168488"/>
    <lineage>
        <taxon>Eukaryota</taxon>
        <taxon>Viridiplantae</taxon>
        <taxon>Streptophyta</taxon>
        <taxon>Embryophyta</taxon>
        <taxon>Tracheophyta</taxon>
        <taxon>Spermatophyta</taxon>
        <taxon>Magnoliopsida</taxon>
        <taxon>eudicotyledons</taxon>
        <taxon>Gunneridae</taxon>
        <taxon>Pentapetalae</taxon>
        <taxon>asterids</taxon>
        <taxon>lamiids</taxon>
        <taxon>Lamiales</taxon>
        <taxon>Scrophulariaceae</taxon>
        <taxon>Buddlejeae</taxon>
        <taxon>Buddleja</taxon>
    </lineage>
</organism>
<evidence type="ECO:0000256" key="1">
    <source>
        <dbReference type="SAM" id="MobiDB-lite"/>
    </source>
</evidence>
<name>A0AAV6XHR0_9LAMI</name>
<sequence>MSSEELPQNPNSSEENAAEKKLSKKELAKLERHQEAAGVVSAISAVNINDDNPLAANYGEIPFNDLQSKRISGRKWTEVNDLTIKLKDKSMLIRGCAQTICTVGKKMGRDAAPRCRGSWPRIPLVPRHALHFPCVAAPFRGMVRIFLVPRHKARGTRPGNFLVPLRGAAALPDAAALCRGPTFQ</sequence>
<reference evidence="2" key="1">
    <citation type="submission" date="2019-10" db="EMBL/GenBank/DDBJ databases">
        <authorList>
            <person name="Zhang R."/>
            <person name="Pan Y."/>
            <person name="Wang J."/>
            <person name="Ma R."/>
            <person name="Yu S."/>
        </authorList>
    </citation>
    <scope>NUCLEOTIDE SEQUENCE</scope>
    <source>
        <strain evidence="2">LA-IB0</strain>
        <tissue evidence="2">Leaf</tissue>
    </source>
</reference>
<evidence type="ECO:0000313" key="2">
    <source>
        <dbReference type="EMBL" id="KAG8381993.1"/>
    </source>
</evidence>
<keyword evidence="3" id="KW-1185">Reference proteome</keyword>
<comment type="caution">
    <text evidence="2">The sequence shown here is derived from an EMBL/GenBank/DDBJ whole genome shotgun (WGS) entry which is preliminary data.</text>
</comment>
<dbReference type="Gene3D" id="2.40.50.140">
    <property type="entry name" value="Nucleic acid-binding proteins"/>
    <property type="match status" value="1"/>
</dbReference>
<feature type="region of interest" description="Disordered" evidence="1">
    <location>
        <begin position="1"/>
        <end position="25"/>
    </location>
</feature>
<feature type="compositionally biased region" description="Polar residues" evidence="1">
    <location>
        <begin position="1"/>
        <end position="11"/>
    </location>
</feature>
<evidence type="ECO:0000313" key="3">
    <source>
        <dbReference type="Proteomes" id="UP000826271"/>
    </source>
</evidence>
<dbReference type="EMBL" id="WHWC01000005">
    <property type="protein sequence ID" value="KAG8381993.1"/>
    <property type="molecule type" value="Genomic_DNA"/>
</dbReference>
<dbReference type="AlphaFoldDB" id="A0AAV6XHR0"/>
<gene>
    <name evidence="2" type="ORF">BUALT_Bualt05G0030200</name>
</gene>
<accession>A0AAV6XHR0</accession>
<protein>
    <submittedName>
        <fullName evidence="2">Uncharacterized protein</fullName>
    </submittedName>
</protein>
<dbReference type="InterPro" id="IPR012340">
    <property type="entry name" value="NA-bd_OB-fold"/>
</dbReference>